<evidence type="ECO:0000256" key="1">
    <source>
        <dbReference type="SAM" id="Phobius"/>
    </source>
</evidence>
<reference evidence="3" key="1">
    <citation type="submission" date="2020-08" db="EMBL/GenBank/DDBJ databases">
        <title>Multicomponent nature underlies the extraordinary mechanical properties of spider dragline silk.</title>
        <authorList>
            <person name="Kono N."/>
            <person name="Nakamura H."/>
            <person name="Mori M."/>
            <person name="Yoshida Y."/>
            <person name="Ohtoshi R."/>
            <person name="Malay A.D."/>
            <person name="Moran D.A.P."/>
            <person name="Tomita M."/>
            <person name="Numata K."/>
            <person name="Arakawa K."/>
        </authorList>
    </citation>
    <scope>NUCLEOTIDE SEQUENCE</scope>
</reference>
<feature type="transmembrane region" description="Helical" evidence="1">
    <location>
        <begin position="158"/>
        <end position="175"/>
    </location>
</feature>
<keyword evidence="4" id="KW-1185">Reference proteome</keyword>
<organism evidence="3 4">
    <name type="scientific">Trichonephila clavipes</name>
    <name type="common">Golden silk orbweaver</name>
    <name type="synonym">Nephila clavipes</name>
    <dbReference type="NCBI Taxonomy" id="2585209"/>
    <lineage>
        <taxon>Eukaryota</taxon>
        <taxon>Metazoa</taxon>
        <taxon>Ecdysozoa</taxon>
        <taxon>Arthropoda</taxon>
        <taxon>Chelicerata</taxon>
        <taxon>Arachnida</taxon>
        <taxon>Araneae</taxon>
        <taxon>Araneomorphae</taxon>
        <taxon>Entelegynae</taxon>
        <taxon>Araneoidea</taxon>
        <taxon>Nephilidae</taxon>
        <taxon>Trichonephila</taxon>
    </lineage>
</organism>
<feature type="domain" description="Mutator-like transposase" evidence="2">
    <location>
        <begin position="1"/>
        <end position="86"/>
    </location>
</feature>
<dbReference type="Pfam" id="PF20700">
    <property type="entry name" value="Mutator"/>
    <property type="match status" value="1"/>
</dbReference>
<keyword evidence="1" id="KW-0472">Membrane</keyword>
<dbReference type="AlphaFoldDB" id="A0A8X6SYJ3"/>
<gene>
    <name evidence="3" type="primary">AVEN_11647_1</name>
    <name evidence="3" type="ORF">TNCV_211531</name>
</gene>
<keyword evidence="1" id="KW-1133">Transmembrane helix</keyword>
<evidence type="ECO:0000313" key="3">
    <source>
        <dbReference type="EMBL" id="GFY20521.1"/>
    </source>
</evidence>
<dbReference type="Proteomes" id="UP000887159">
    <property type="component" value="Unassembled WGS sequence"/>
</dbReference>
<dbReference type="EMBL" id="BMAU01021355">
    <property type="protein sequence ID" value="GFY20521.1"/>
    <property type="molecule type" value="Genomic_DNA"/>
</dbReference>
<sequence length="177" mass="20712">MGTRLRRLKAQLKGQILSDGKCLSGKNRLTEHEIDNLQSYYGSAIRRNHSSVQNMRQAIWAIFLHMLSTDEYPQHGFCPIGEDSWCGFKKAEASGKSYKHKNSLPVAVVEAMRPIFRDLSHPDLLKNVCMEKHKTRMKVFIMSFGHVFPKQHLYRLKHFHLVFMMLFVPLMMVMYRN</sequence>
<keyword evidence="1" id="KW-0812">Transmembrane</keyword>
<comment type="caution">
    <text evidence="3">The sequence shown here is derived from an EMBL/GenBank/DDBJ whole genome shotgun (WGS) entry which is preliminary data.</text>
</comment>
<name>A0A8X6SYJ3_TRICX</name>
<dbReference type="InterPro" id="IPR049012">
    <property type="entry name" value="Mutator_transp_dom"/>
</dbReference>
<protein>
    <recommendedName>
        <fullName evidence="2">Mutator-like transposase domain-containing protein</fullName>
    </recommendedName>
</protein>
<proteinExistence type="predicted"/>
<accession>A0A8X6SYJ3</accession>
<evidence type="ECO:0000259" key="2">
    <source>
        <dbReference type="Pfam" id="PF20700"/>
    </source>
</evidence>
<evidence type="ECO:0000313" key="4">
    <source>
        <dbReference type="Proteomes" id="UP000887159"/>
    </source>
</evidence>